<dbReference type="Pfam" id="PF04204">
    <property type="entry name" value="HTS"/>
    <property type="match status" value="1"/>
</dbReference>
<dbReference type="HAMAP" id="MF_00295">
    <property type="entry name" value="MetA_acyltransf"/>
    <property type="match status" value="1"/>
</dbReference>
<comment type="similarity">
    <text evidence="7">Belongs to the MetA family.</text>
</comment>
<keyword evidence="2 7" id="KW-0028">Amino-acid biosynthesis</keyword>
<evidence type="ECO:0000256" key="5">
    <source>
        <dbReference type="ARBA" id="ARBA00023315"/>
    </source>
</evidence>
<dbReference type="EC" id="2.3.1.31" evidence="7"/>
<dbReference type="PANTHER" id="PTHR20919">
    <property type="entry name" value="HOMOSERINE O-SUCCINYLTRANSFERASE"/>
    <property type="match status" value="1"/>
</dbReference>
<dbReference type="AlphaFoldDB" id="A0A242A417"/>
<keyword evidence="5 7" id="KW-0012">Acyltransferase</keyword>
<comment type="pathway">
    <text evidence="7">Amino-acid biosynthesis; L-methionine biosynthesis via de novo pathway; O-acetyl-L-homoserine from L-homoserine: step 1/1.</text>
</comment>
<dbReference type="SUPFAM" id="SSF52317">
    <property type="entry name" value="Class I glutamine amidotransferase-like"/>
    <property type="match status" value="1"/>
</dbReference>
<accession>A0A242A417</accession>
<dbReference type="CDD" id="cd03131">
    <property type="entry name" value="GATase1_HTS"/>
    <property type="match status" value="1"/>
</dbReference>
<dbReference type="GO" id="GO:0005737">
    <property type="term" value="C:cytoplasm"/>
    <property type="evidence" value="ECO:0007669"/>
    <property type="project" value="UniProtKB-SubCell"/>
</dbReference>
<evidence type="ECO:0000256" key="4">
    <source>
        <dbReference type="ARBA" id="ARBA00023167"/>
    </source>
</evidence>
<evidence type="ECO:0000256" key="6">
    <source>
        <dbReference type="ARBA" id="ARBA00049043"/>
    </source>
</evidence>
<keyword evidence="4 7" id="KW-0486">Methionine biosynthesis</keyword>
<dbReference type="GO" id="GO:0008899">
    <property type="term" value="F:homoserine O-succinyltransferase activity"/>
    <property type="evidence" value="ECO:0007669"/>
    <property type="project" value="UniProtKB-UniRule"/>
</dbReference>
<keyword evidence="3 7" id="KW-0808">Transferase</keyword>
<feature type="active site" evidence="7">
    <location>
        <position position="235"/>
    </location>
</feature>
<comment type="function">
    <text evidence="7">Transfers an acetyl group from acetyl-CoA to L-homoserine, forming acetyl-L-homoserine.</text>
</comment>
<reference evidence="9 10" key="1">
    <citation type="submission" date="2017-05" db="EMBL/GenBank/DDBJ databases">
        <title>The Genome Sequence of Enterococcus sp. 8G7_MSG3316.</title>
        <authorList>
            <consortium name="The Broad Institute Genomics Platform"/>
            <consortium name="The Broad Institute Genomic Center for Infectious Diseases"/>
            <person name="Earl A."/>
            <person name="Manson A."/>
            <person name="Schwartman J."/>
            <person name="Gilmore M."/>
            <person name="Abouelleil A."/>
            <person name="Cao P."/>
            <person name="Chapman S."/>
            <person name="Cusick C."/>
            <person name="Shea T."/>
            <person name="Young S."/>
            <person name="Neafsey D."/>
            <person name="Nusbaum C."/>
            <person name="Birren B."/>
        </authorList>
    </citation>
    <scope>NUCLEOTIDE SEQUENCE [LARGE SCALE GENOMIC DNA]</scope>
    <source>
        <strain evidence="9 10">8G7_MSG3316</strain>
    </source>
</reference>
<evidence type="ECO:0000256" key="7">
    <source>
        <dbReference type="HAMAP-Rule" id="MF_00295"/>
    </source>
</evidence>
<evidence type="ECO:0000256" key="8">
    <source>
        <dbReference type="PIRSR" id="PIRSR000450-1"/>
    </source>
</evidence>
<dbReference type="PANTHER" id="PTHR20919:SF0">
    <property type="entry name" value="HOMOSERINE O-SUCCINYLTRANSFERASE"/>
    <property type="match status" value="1"/>
</dbReference>
<evidence type="ECO:0000313" key="10">
    <source>
        <dbReference type="Proteomes" id="UP000195043"/>
    </source>
</evidence>
<feature type="active site" description="Acyl-thioester intermediate" evidence="7 8">
    <location>
        <position position="142"/>
    </location>
</feature>
<dbReference type="UniPathway" id="UPA00051">
    <property type="reaction ID" value="UER00074"/>
</dbReference>
<organism evidence="9 10">
    <name type="scientific">Candidatus Enterococcus testudinis</name>
    <dbReference type="NCBI Taxonomy" id="1834191"/>
    <lineage>
        <taxon>Bacteria</taxon>
        <taxon>Bacillati</taxon>
        <taxon>Bacillota</taxon>
        <taxon>Bacilli</taxon>
        <taxon>Lactobacillales</taxon>
        <taxon>Enterococcaceae</taxon>
        <taxon>Enterococcus</taxon>
    </lineage>
</organism>
<keyword evidence="1 7" id="KW-0963">Cytoplasm</keyword>
<evidence type="ECO:0000313" key="9">
    <source>
        <dbReference type="EMBL" id="OTN75787.1"/>
    </source>
</evidence>
<evidence type="ECO:0000256" key="1">
    <source>
        <dbReference type="ARBA" id="ARBA00022490"/>
    </source>
</evidence>
<dbReference type="Gene3D" id="3.40.50.880">
    <property type="match status" value="1"/>
</dbReference>
<name>A0A242A417_9ENTE</name>
<comment type="caution">
    <text evidence="9">The sequence shown here is derived from an EMBL/GenBank/DDBJ whole genome shotgun (WGS) entry which is preliminary data.</text>
</comment>
<protein>
    <recommendedName>
        <fullName evidence="7">Homoserine O-acetyltransferase</fullName>
        <shortName evidence="7">HAT</shortName>
        <ecNumber evidence="7">2.3.1.31</ecNumber>
    </recommendedName>
    <alternativeName>
        <fullName evidence="7">Homoserine transacetylase</fullName>
        <shortName evidence="7">HTA</shortName>
    </alternativeName>
</protein>
<evidence type="ECO:0000256" key="2">
    <source>
        <dbReference type="ARBA" id="ARBA00022605"/>
    </source>
</evidence>
<feature type="binding site" evidence="7">
    <location>
        <position position="163"/>
    </location>
    <ligand>
        <name>substrate</name>
    </ligand>
</feature>
<feature type="site" description="Important for acyl-CoA specificity" evidence="7">
    <location>
        <position position="111"/>
    </location>
</feature>
<sequence length="322" mass="37389">MPIIIPKELPAAALLQKENVFALLQHKAVQQEIRPLKIAIVNLMPQKIATENQLLRLLSQSPLQIEVTLLKMAYHESKNTSLNHMEKFYKEFSVIQPQRFDGLIITGAPVEKMPFEDIDYWQELQEIMQWSQTNCTSVLHICWGAQAGLYYHYGVDKVRYPKKLFGVFEQEVTHFHPLVRGFDDVFYTPHSRYTGIDETQLKQAPLEVLAAGRDTGPTIFASHDHKNVFLLGHFEYHTSTLNEEYLRDMERGLDTSLPENYFADHRLGSKITNRWRGHASLFFSNWINETYQRTPYDLTIQPTKEGYRIGSELEGRDSINDD</sequence>
<comment type="subcellular location">
    <subcellularLocation>
        <location evidence="7">Cytoplasm</location>
    </subcellularLocation>
</comment>
<dbReference type="InterPro" id="IPR033752">
    <property type="entry name" value="MetA_family"/>
</dbReference>
<dbReference type="GO" id="GO:0004414">
    <property type="term" value="F:homoserine O-acetyltransferase activity"/>
    <property type="evidence" value="ECO:0007669"/>
    <property type="project" value="UniProtKB-EC"/>
</dbReference>
<feature type="binding site" evidence="7">
    <location>
        <position position="191"/>
    </location>
    <ligand>
        <name>substrate</name>
    </ligand>
</feature>
<dbReference type="InterPro" id="IPR005697">
    <property type="entry name" value="HST_MetA"/>
</dbReference>
<dbReference type="PIRSF" id="PIRSF000450">
    <property type="entry name" value="H_ser_succinyltr"/>
    <property type="match status" value="1"/>
</dbReference>
<dbReference type="EMBL" id="NGKU01000001">
    <property type="protein sequence ID" value="OTN75787.1"/>
    <property type="molecule type" value="Genomic_DNA"/>
</dbReference>
<proteinExistence type="inferred from homology"/>
<comment type="catalytic activity">
    <reaction evidence="6 7">
        <text>L-homoserine + acetyl-CoA = O-acetyl-L-homoserine + CoA</text>
        <dbReference type="Rhea" id="RHEA:13701"/>
        <dbReference type="ChEBI" id="CHEBI:57287"/>
        <dbReference type="ChEBI" id="CHEBI:57288"/>
        <dbReference type="ChEBI" id="CHEBI:57476"/>
        <dbReference type="ChEBI" id="CHEBI:57716"/>
        <dbReference type="EC" id="2.3.1.31"/>
    </reaction>
</comment>
<gene>
    <name evidence="7" type="primary">metAA</name>
    <name evidence="9" type="ORF">A5886_000863</name>
</gene>
<dbReference type="Proteomes" id="UP000195043">
    <property type="component" value="Unassembled WGS sequence"/>
</dbReference>
<feature type="active site" description="Proton acceptor" evidence="7">
    <location>
        <position position="233"/>
    </location>
</feature>
<dbReference type="GO" id="GO:0019281">
    <property type="term" value="P:L-methionine biosynthetic process from homoserine via O-succinyl-L-homoserine and cystathionine"/>
    <property type="evidence" value="ECO:0007669"/>
    <property type="project" value="InterPro"/>
</dbReference>
<dbReference type="RefSeq" id="WP_086273807.1">
    <property type="nucleotide sequence ID" value="NZ_NGKU01000001.1"/>
</dbReference>
<comment type="caution">
    <text evidence="7">Lacks conserved residue(s) required for the propagation of feature annotation.</text>
</comment>
<feature type="site" description="Important for substrate specificity" evidence="7">
    <location>
        <position position="191"/>
    </location>
</feature>
<evidence type="ECO:0000256" key="3">
    <source>
        <dbReference type="ARBA" id="ARBA00022679"/>
    </source>
</evidence>
<keyword evidence="10" id="KW-1185">Reference proteome</keyword>
<dbReference type="InterPro" id="IPR029062">
    <property type="entry name" value="Class_I_gatase-like"/>
</dbReference>
<dbReference type="STRING" id="1834191.A5886_000863"/>
<dbReference type="NCBIfam" id="TIGR01001">
    <property type="entry name" value="metA"/>
    <property type="match status" value="1"/>
</dbReference>
<dbReference type="OrthoDB" id="9772423at2"/>
<feature type="binding site" evidence="7">
    <location>
        <position position="247"/>
    </location>
    <ligand>
        <name>substrate</name>
    </ligand>
</feature>